<keyword evidence="4" id="KW-1133">Transmembrane helix</keyword>
<feature type="domain" description="Alpha-2-macroglobulin bait region" evidence="5">
    <location>
        <begin position="1261"/>
        <end position="1401"/>
    </location>
</feature>
<evidence type="ECO:0000256" key="2">
    <source>
        <dbReference type="ARBA" id="ARBA00022729"/>
    </source>
</evidence>
<keyword evidence="2" id="KW-0732">Signal</keyword>
<comment type="similarity">
    <text evidence="1">Belongs to the protease inhibitor I39 (alpha-2-macroglobulin) family. Bacterial alpha-2-macroglobulin subfamily.</text>
</comment>
<dbReference type="Pfam" id="PF00207">
    <property type="entry name" value="A2M"/>
    <property type="match status" value="1"/>
</dbReference>
<dbReference type="Pfam" id="PF07703">
    <property type="entry name" value="A2M_BRD"/>
    <property type="match status" value="1"/>
</dbReference>
<feature type="transmembrane region" description="Helical" evidence="4">
    <location>
        <begin position="50"/>
        <end position="68"/>
    </location>
</feature>
<accession>A0A1G2MIN5</accession>
<dbReference type="SUPFAM" id="SSF48239">
    <property type="entry name" value="Terpenoid cyclases/Protein prenyltransferases"/>
    <property type="match status" value="1"/>
</dbReference>
<dbReference type="InterPro" id="IPR041246">
    <property type="entry name" value="Bact_MG10"/>
</dbReference>
<name>A0A1G2MIN5_9BACT</name>
<dbReference type="Gene3D" id="2.60.40.1930">
    <property type="match status" value="1"/>
</dbReference>
<dbReference type="Pfam" id="PF17962">
    <property type="entry name" value="bMG6"/>
    <property type="match status" value="1"/>
</dbReference>
<feature type="region of interest" description="Disordered" evidence="3">
    <location>
        <begin position="1"/>
        <end position="25"/>
    </location>
</feature>
<dbReference type="GO" id="GO:0005615">
    <property type="term" value="C:extracellular space"/>
    <property type="evidence" value="ECO:0007669"/>
    <property type="project" value="InterPro"/>
</dbReference>
<reference evidence="7 8" key="1">
    <citation type="journal article" date="2016" name="Nat. Commun.">
        <title>Thousands of microbial genomes shed light on interconnected biogeochemical processes in an aquifer system.</title>
        <authorList>
            <person name="Anantharaman K."/>
            <person name="Brown C.T."/>
            <person name="Hug L.A."/>
            <person name="Sharon I."/>
            <person name="Castelle C.J."/>
            <person name="Probst A.J."/>
            <person name="Thomas B.C."/>
            <person name="Singh A."/>
            <person name="Wilkins M.J."/>
            <person name="Karaoz U."/>
            <person name="Brodie E.L."/>
            <person name="Williams K.H."/>
            <person name="Hubbard S.S."/>
            <person name="Banfield J.F."/>
        </authorList>
    </citation>
    <scope>NUCLEOTIDE SEQUENCE [LARGE SCALE GENOMIC DNA]</scope>
</reference>
<gene>
    <name evidence="7" type="ORF">A2W52_03195</name>
</gene>
<dbReference type="Gene3D" id="1.50.10.20">
    <property type="match status" value="1"/>
</dbReference>
<dbReference type="CDD" id="cd02891">
    <property type="entry name" value="A2M_like"/>
    <property type="match status" value="1"/>
</dbReference>
<dbReference type="InterPro" id="IPR051802">
    <property type="entry name" value="YfhM-like"/>
</dbReference>
<dbReference type="InterPro" id="IPR001599">
    <property type="entry name" value="Macroglobln_a2"/>
</dbReference>
<evidence type="ECO:0000259" key="6">
    <source>
        <dbReference type="SMART" id="SM01360"/>
    </source>
</evidence>
<dbReference type="SMART" id="SM01360">
    <property type="entry name" value="A2M"/>
    <property type="match status" value="1"/>
</dbReference>
<dbReference type="Gene3D" id="2.20.130.20">
    <property type="match status" value="1"/>
</dbReference>
<dbReference type="Pfam" id="PF17973">
    <property type="entry name" value="bMG10"/>
    <property type="match status" value="1"/>
</dbReference>
<dbReference type="Pfam" id="PF01835">
    <property type="entry name" value="MG2"/>
    <property type="match status" value="1"/>
</dbReference>
<keyword evidence="4" id="KW-0472">Membrane</keyword>
<dbReference type="InterPro" id="IPR032812">
    <property type="entry name" value="SbsA_Ig"/>
</dbReference>
<evidence type="ECO:0008006" key="9">
    <source>
        <dbReference type="Google" id="ProtNLM"/>
    </source>
</evidence>
<dbReference type="InterPro" id="IPR041462">
    <property type="entry name" value="Bact_A2M_MG6"/>
</dbReference>
<keyword evidence="4" id="KW-0812">Transmembrane</keyword>
<dbReference type="PANTHER" id="PTHR40094:SF1">
    <property type="entry name" value="UBIQUITIN DOMAIN-CONTAINING PROTEIN"/>
    <property type="match status" value="1"/>
</dbReference>
<evidence type="ECO:0000313" key="8">
    <source>
        <dbReference type="Proteomes" id="UP000176493"/>
    </source>
</evidence>
<dbReference type="InterPro" id="IPR002890">
    <property type="entry name" value="MG2"/>
</dbReference>
<evidence type="ECO:0000313" key="7">
    <source>
        <dbReference type="EMBL" id="OHA22891.1"/>
    </source>
</evidence>
<dbReference type="GO" id="GO:0004866">
    <property type="term" value="F:endopeptidase inhibitor activity"/>
    <property type="evidence" value="ECO:0007669"/>
    <property type="project" value="InterPro"/>
</dbReference>
<dbReference type="InterPro" id="IPR011625">
    <property type="entry name" value="A2M_N_BRD"/>
</dbReference>
<evidence type="ECO:0000256" key="1">
    <source>
        <dbReference type="ARBA" id="ARBA00010556"/>
    </source>
</evidence>
<comment type="caution">
    <text evidence="7">The sequence shown here is derived from an EMBL/GenBank/DDBJ whole genome shotgun (WGS) entry which is preliminary data.</text>
</comment>
<dbReference type="SMART" id="SM01359">
    <property type="entry name" value="A2M_N_2"/>
    <property type="match status" value="1"/>
</dbReference>
<protein>
    <recommendedName>
        <fullName evidence="9">Alpha-2-macroglobulin domain-containing protein</fullName>
    </recommendedName>
</protein>
<evidence type="ECO:0000259" key="5">
    <source>
        <dbReference type="SMART" id="SM01359"/>
    </source>
</evidence>
<evidence type="ECO:0000256" key="3">
    <source>
        <dbReference type="SAM" id="MobiDB-lite"/>
    </source>
</evidence>
<evidence type="ECO:0000256" key="4">
    <source>
        <dbReference type="SAM" id="Phobius"/>
    </source>
</evidence>
<dbReference type="InterPro" id="IPR008930">
    <property type="entry name" value="Terpenoid_cyclase/PrenylTrfase"/>
</dbReference>
<dbReference type="Pfam" id="PF07678">
    <property type="entry name" value="TED_complement"/>
    <property type="match status" value="1"/>
</dbReference>
<dbReference type="EMBL" id="MHRJ01000019">
    <property type="protein sequence ID" value="OHA22891.1"/>
    <property type="molecule type" value="Genomic_DNA"/>
</dbReference>
<dbReference type="Pfam" id="PF13205">
    <property type="entry name" value="Big_5"/>
    <property type="match status" value="1"/>
</dbReference>
<dbReference type="Proteomes" id="UP000176493">
    <property type="component" value="Unassembled WGS sequence"/>
</dbReference>
<dbReference type="InterPro" id="IPR011626">
    <property type="entry name" value="Alpha-macroglobulin_TED"/>
</dbReference>
<dbReference type="Gene3D" id="2.60.40.3710">
    <property type="match status" value="1"/>
</dbReference>
<dbReference type="PANTHER" id="PTHR40094">
    <property type="entry name" value="ALPHA-2-MACROGLOBULIN HOMOLOG"/>
    <property type="match status" value="1"/>
</dbReference>
<feature type="domain" description="Alpha-2-macroglobulin" evidence="6">
    <location>
        <begin position="1461"/>
        <end position="1551"/>
    </location>
</feature>
<proteinExistence type="inferred from homology"/>
<sequence length="2214" mass="246645">MDETQKETSKQSAPQAESNVAPPFLGEPFRPFSKGGTEAAPWFLRRDFKISIGVLLALCIAATLIFLMTPAKRMAPKSAVEETYTLVRDKVSKSAAVALALPKEMSLTPAEANEKVTFEPAIEGEWVAGGSRGQLLFEPKEQLKEGAYYTVSLKIPDGVLSKDFLVDEDPKVLSIFPRENSEAPETSDITIVFNRPMVPITTLDALQESDVPIEITPPTKGKFKWISTRNLQFIPEKRLVRSARYTVKIKDGFVSMDGLPIQGITHAFTTRPLRYADTYPNTHGAWGDTSGGTPSILYNQPLIIRFNQPVDLERTKQELEVKAGNGQATPFIAEYGTRTLYENGKEKEYIDTSALAIYGAKDRNGRERFWDFASSYSIALRKAIPQEGDIILDEGISYNFSVPEVIAEITTESKRSRHVAQDLFDPLGKLIIRFYEDIDKGASDIVAPHLRSIEYGERCKKDSDGNTPLDRTACEKEPDKTLIVLTFEPDAFVNGEEIPVTFKRIVNTEGVSLIVEPLLRAVTVFPKLALLRTLPEAGAKGAKLTELKICSNTPLKMPAEKDFYTKTAKSNLSIGKWNWYESWRVGTTEPGSPCRLGEFETTLRYGLIPESAYAISLQVEDDFGQVAAKELAFESGALAEMHRRFSHLQKAYNVTTPSRTKLVYGVENLEYVNLHICKTDAPTMLRYLGYETRPQATLPGENLSCIQTWTKRIELPRRYFTLNFFELDLREYVPSPLGHYVLTFSHPDYRRTVYDYRIRKNTHGERLYERSFLTVTNLAVQEKKVENSEYVVDEYPPLTKKVQEESKGNLYLVTGLETLAPVSGAAINLYRKNGAWVSGGTTDAEGIARAPVAPMATGAIVFAGEDSAIVSSETDKFQWAQSLASAQKTYIYTDRPIYRPSEDVFLKGLYRIGYDGNYEILNNRPASVQIYDSRGEKVSTNEAVVSKNGTFTSSFALPKGAPLGMYRVEALGGRGYFEVEEYKPAAFKIDVASKKEEYIAGETFELDVDAAYYFGVPLERGDNVEYSILAQDYYFDRYSDRYFEFGKGWYYGEYGGFGDRFLSRGRTALDEKGKATIALALDFATLFKKTGNAETGTDRSKIVTVNVTVKNKQGQSVSARKSFIVHRGEFYLGSNLLRRYFGKGEENKILIKSVDTNGKERAVEDITAVVYKVAWESYKRQEVDGRFYYRSERKKKLVKTQSMRTNASGDDTAPLSLAEPGEYELQVSASDRKGNRVVSSFDFYVYGTGFVSVRESNNETLELAVDRKDLKVGETANIVIKSPFERGKALLTIERGRIFQYKIIDVNQNLVNVSVPIEEQYLPNVFVSVLLLSPKPEVKYGQVEFRVSKAEKELAISVRSDKKSYLPGEKVRLFVETKDSYGRPVPAEISIAVADMSVLALKGNPKKDPALFFYGGFPLGVGTASNIKNILHEAEVPAGTKGGGGGDGELARKKRGDFRSTALWQGVLLTDAQGKADIAFTLPDNLTTWQSEAVGITSDTKVGAGYSELVAQKKVMVTPLHPRFIVAGDTFKIGAKVFNQSADAIRFNVKIESKTLSLPGAKNAFLKIGPGESTAAYFDAKAPETIEKGKHVFTLSAEGGGLLDVVEEGIAIKKNDTYESTATSFSTSKERAREYVFLPENIVPEKGALTISANATLAMYLEGALNFLISFPYGCSEQLGSKLSAIALTKRAYAAKGKLAVFESAKIEFEGQSYTPSDLIEIGLARIYASQTSNGGFAYYPRMPSNLYLSIHLLGALLDIRSAGFNVKPEVLESVSRFIGQKALYDNYYRTDWDTSLLAAYALERVAQSGGMQNPLRGRVLQIAGTKKFVWENASNLSLGHLALILSNPGYDAFLRDEILASLENRLTIDGRGAFIQGGTRRTIYDFYETPIKDTALLLRAWTKAGKNHELADKVLRWLLKSRSKDGSWGSTNNTLSAIEALTEYLEWKKESDSNFELSIYTDDALRETFSFNRETNEKTFTTTIPVKDISKGEMHTIDFVKKNLGDLANTFYYDLSLTYFLPIDAVPQRDEGFTIERSLYRLDDEARLTPLQEANAGEVLRGVLRVTVPKERRFVAVEDFIPAGMELINFKLSTEDQSLQEGAAPLRSGKRAGENGGKRLMAALGLGGLDALPDTAYSKALAPREKLYADAEELRDDRLFLFRENLPSGVYEYEYFVRALIPGTFHHLPAVVSEMYFPENFGRTKGDYFTVAQ</sequence>
<organism evidence="7 8">
    <name type="scientific">Candidatus Taylorbacteria bacterium RIFCSPHIGHO2_02_49_25</name>
    <dbReference type="NCBI Taxonomy" id="1802305"/>
    <lineage>
        <taxon>Bacteria</taxon>
        <taxon>Candidatus Tayloriibacteriota</taxon>
    </lineage>
</organism>